<dbReference type="InterPro" id="IPR043502">
    <property type="entry name" value="DNA/RNA_pol_sf"/>
</dbReference>
<dbReference type="InterPro" id="IPR051083">
    <property type="entry name" value="GrpII_Intron_Splice-Mob/Def"/>
</dbReference>
<dbReference type="Pfam" id="PF00078">
    <property type="entry name" value="RVT_1"/>
    <property type="match status" value="1"/>
</dbReference>
<keyword evidence="2" id="KW-0251">Elongation factor</keyword>
<dbReference type="InterPro" id="IPR000477">
    <property type="entry name" value="RT_dom"/>
</dbReference>
<organism evidence="2 3">
    <name type="scientific">Shouchella clausii</name>
    <name type="common">Alkalihalobacillus clausii</name>
    <dbReference type="NCBI Taxonomy" id="79880"/>
    <lineage>
        <taxon>Bacteria</taxon>
        <taxon>Bacillati</taxon>
        <taxon>Bacillota</taxon>
        <taxon>Bacilli</taxon>
        <taxon>Bacillales</taxon>
        <taxon>Bacillaceae</taxon>
        <taxon>Shouchella</taxon>
    </lineage>
</organism>
<feature type="domain" description="Reverse transcriptase" evidence="1">
    <location>
        <begin position="1"/>
        <end position="70"/>
    </location>
</feature>
<proteinExistence type="predicted"/>
<gene>
    <name evidence="2" type="ORF">CHH61_26135</name>
</gene>
<accession>A0A268QUK1</accession>
<dbReference type="PANTHER" id="PTHR34047">
    <property type="entry name" value="NUCLEAR INTRON MATURASE 1, MITOCHONDRIAL-RELATED"/>
    <property type="match status" value="1"/>
</dbReference>
<protein>
    <submittedName>
        <fullName evidence="2">Transcription elongation factor GreAB</fullName>
    </submittedName>
</protein>
<dbReference type="SUPFAM" id="SSF56672">
    <property type="entry name" value="DNA/RNA polymerases"/>
    <property type="match status" value="1"/>
</dbReference>
<dbReference type="GO" id="GO:0003746">
    <property type="term" value="F:translation elongation factor activity"/>
    <property type="evidence" value="ECO:0007669"/>
    <property type="project" value="UniProtKB-KW"/>
</dbReference>
<dbReference type="AlphaFoldDB" id="A0A268QUK1"/>
<keyword evidence="2" id="KW-0648">Protein biosynthesis</keyword>
<feature type="non-terminal residue" evidence="2">
    <location>
        <position position="70"/>
    </location>
</feature>
<evidence type="ECO:0000313" key="2">
    <source>
        <dbReference type="EMBL" id="PAF11655.1"/>
    </source>
</evidence>
<dbReference type="PANTHER" id="PTHR34047:SF8">
    <property type="entry name" value="PROTEIN YKFC"/>
    <property type="match status" value="1"/>
</dbReference>
<name>A0A268QUK1_SHOCL</name>
<dbReference type="Proteomes" id="UP000216133">
    <property type="component" value="Unassembled WGS sequence"/>
</dbReference>
<sequence length="70" mass="8470">MLITLLRKRIKDERFISLIWKFLKAGYLENWQYHTTYTGTPQGSIISPILSNIYLNELDEYMMEYKKSFD</sequence>
<dbReference type="EMBL" id="NPBS01000929">
    <property type="protein sequence ID" value="PAF11655.1"/>
    <property type="molecule type" value="Genomic_DNA"/>
</dbReference>
<reference evidence="2 3" key="1">
    <citation type="submission" date="2017-07" db="EMBL/GenBank/DDBJ databases">
        <title>Isolation and whole genome analysis of endospore-forming bacteria from heroin.</title>
        <authorList>
            <person name="Kalinowski J."/>
            <person name="Ahrens B."/>
            <person name="Al-Dilaimi A."/>
            <person name="Winkler A."/>
            <person name="Wibberg D."/>
            <person name="Schleenbecker U."/>
            <person name="Ruckert C."/>
            <person name="Wolfel R."/>
            <person name="Grass G."/>
        </authorList>
    </citation>
    <scope>NUCLEOTIDE SEQUENCE [LARGE SCALE GENOMIC DNA]</scope>
    <source>
        <strain evidence="2 3">7523-2</strain>
    </source>
</reference>
<evidence type="ECO:0000313" key="3">
    <source>
        <dbReference type="Proteomes" id="UP000216133"/>
    </source>
</evidence>
<evidence type="ECO:0000259" key="1">
    <source>
        <dbReference type="PROSITE" id="PS50878"/>
    </source>
</evidence>
<dbReference type="PROSITE" id="PS50878">
    <property type="entry name" value="RT_POL"/>
    <property type="match status" value="1"/>
</dbReference>
<comment type="caution">
    <text evidence="2">The sequence shown here is derived from an EMBL/GenBank/DDBJ whole genome shotgun (WGS) entry which is preliminary data.</text>
</comment>